<proteinExistence type="predicted"/>
<evidence type="ECO:0000256" key="1">
    <source>
        <dbReference type="ARBA" id="ARBA00022679"/>
    </source>
</evidence>
<dbReference type="RefSeq" id="WP_062956245.1">
    <property type="nucleotide sequence ID" value="NZ_JPWB01000001.1"/>
</dbReference>
<evidence type="ECO:0000259" key="3">
    <source>
        <dbReference type="PROSITE" id="PS51186"/>
    </source>
</evidence>
<sequence>MQIRKGTINDLPEVRAISERANEACCVVDDTDETPVSLDHCLTNTAIEAFVTGIDSENQSVYVATRDDVLLGYVVAIHETPEIRWIVVDPSVLGNGTGKALMITALDALADLGVRSNVRLTVPVTNERAKAFYRKFGFMVTGPINDRHVPMLEMQRAA</sequence>
<evidence type="ECO:0000256" key="2">
    <source>
        <dbReference type="ARBA" id="ARBA00023315"/>
    </source>
</evidence>
<keyword evidence="1 4" id="KW-0808">Transferase</keyword>
<dbReference type="InterPro" id="IPR000182">
    <property type="entry name" value="GNAT_dom"/>
</dbReference>
<gene>
    <name evidence="4" type="ORF">TH6_03610</name>
</gene>
<name>A0A367VKL4_9PROT</name>
<dbReference type="GO" id="GO:0016747">
    <property type="term" value="F:acyltransferase activity, transferring groups other than amino-acyl groups"/>
    <property type="evidence" value="ECO:0007669"/>
    <property type="project" value="InterPro"/>
</dbReference>
<dbReference type="PROSITE" id="PS51186">
    <property type="entry name" value="GNAT"/>
    <property type="match status" value="1"/>
</dbReference>
<keyword evidence="2" id="KW-0012">Acyltransferase</keyword>
<reference evidence="4 5" key="1">
    <citation type="submission" date="2014-07" db="EMBL/GenBank/DDBJ databases">
        <title>Draft genome sequence of Thalassospira profundimaris R8-17.</title>
        <authorList>
            <person name="Lai Q."/>
            <person name="Shao Z."/>
        </authorList>
    </citation>
    <scope>NUCLEOTIDE SEQUENCE [LARGE SCALE GENOMIC DNA]</scope>
    <source>
        <strain evidence="4 5">R8-17</strain>
    </source>
</reference>
<dbReference type="Proteomes" id="UP000253061">
    <property type="component" value="Unassembled WGS sequence"/>
</dbReference>
<evidence type="ECO:0000313" key="4">
    <source>
        <dbReference type="EMBL" id="RCK25696.1"/>
    </source>
</evidence>
<accession>A0A367VKL4</accession>
<dbReference type="Gene3D" id="3.40.630.30">
    <property type="match status" value="1"/>
</dbReference>
<dbReference type="InterPro" id="IPR016181">
    <property type="entry name" value="Acyl_CoA_acyltransferase"/>
</dbReference>
<comment type="caution">
    <text evidence="4">The sequence shown here is derived from an EMBL/GenBank/DDBJ whole genome shotgun (WGS) entry which is preliminary data.</text>
</comment>
<dbReference type="PANTHER" id="PTHR43877">
    <property type="entry name" value="AMINOALKYLPHOSPHONATE N-ACETYLTRANSFERASE-RELATED-RELATED"/>
    <property type="match status" value="1"/>
</dbReference>
<dbReference type="AlphaFoldDB" id="A0A367VKL4"/>
<dbReference type="EMBL" id="JPWB01000001">
    <property type="protein sequence ID" value="RCK25696.1"/>
    <property type="molecule type" value="Genomic_DNA"/>
</dbReference>
<protein>
    <submittedName>
        <fullName evidence="4">GNAT family acetyltransferase</fullName>
    </submittedName>
</protein>
<dbReference type="CDD" id="cd04301">
    <property type="entry name" value="NAT_SF"/>
    <property type="match status" value="1"/>
</dbReference>
<dbReference type="SUPFAM" id="SSF55729">
    <property type="entry name" value="Acyl-CoA N-acyltransferases (Nat)"/>
    <property type="match status" value="1"/>
</dbReference>
<feature type="domain" description="N-acetyltransferase" evidence="3">
    <location>
        <begin position="1"/>
        <end position="158"/>
    </location>
</feature>
<dbReference type="InterPro" id="IPR050832">
    <property type="entry name" value="Bact_Acetyltransf"/>
</dbReference>
<evidence type="ECO:0000313" key="5">
    <source>
        <dbReference type="Proteomes" id="UP000253061"/>
    </source>
</evidence>
<dbReference type="Pfam" id="PF00583">
    <property type="entry name" value="Acetyltransf_1"/>
    <property type="match status" value="1"/>
</dbReference>
<organism evidence="4 5">
    <name type="scientific">Thalassospira profundimaris</name>
    <dbReference type="NCBI Taxonomy" id="502049"/>
    <lineage>
        <taxon>Bacteria</taxon>
        <taxon>Pseudomonadati</taxon>
        <taxon>Pseudomonadota</taxon>
        <taxon>Alphaproteobacteria</taxon>
        <taxon>Rhodospirillales</taxon>
        <taxon>Thalassospiraceae</taxon>
        <taxon>Thalassospira</taxon>
    </lineage>
</organism>